<dbReference type="Proteomes" id="UP000663844">
    <property type="component" value="Unassembled WGS sequence"/>
</dbReference>
<dbReference type="AlphaFoldDB" id="A0A820S6J2"/>
<feature type="chain" id="PRO_5032293988" evidence="1">
    <location>
        <begin position="23"/>
        <end position="76"/>
    </location>
</feature>
<evidence type="ECO:0000313" key="3">
    <source>
        <dbReference type="Proteomes" id="UP000663844"/>
    </source>
</evidence>
<name>A0A820S6J2_9BILA</name>
<protein>
    <submittedName>
        <fullName evidence="2">Uncharacterized protein</fullName>
    </submittedName>
</protein>
<evidence type="ECO:0000313" key="2">
    <source>
        <dbReference type="EMBL" id="CAF4448224.1"/>
    </source>
</evidence>
<organism evidence="2 3">
    <name type="scientific">Adineta steineri</name>
    <dbReference type="NCBI Taxonomy" id="433720"/>
    <lineage>
        <taxon>Eukaryota</taxon>
        <taxon>Metazoa</taxon>
        <taxon>Spiralia</taxon>
        <taxon>Gnathifera</taxon>
        <taxon>Rotifera</taxon>
        <taxon>Eurotatoria</taxon>
        <taxon>Bdelloidea</taxon>
        <taxon>Adinetida</taxon>
        <taxon>Adinetidae</taxon>
        <taxon>Adineta</taxon>
    </lineage>
</organism>
<reference evidence="2" key="1">
    <citation type="submission" date="2021-02" db="EMBL/GenBank/DDBJ databases">
        <authorList>
            <person name="Nowell W R."/>
        </authorList>
    </citation>
    <scope>NUCLEOTIDE SEQUENCE</scope>
</reference>
<evidence type="ECO:0000256" key="1">
    <source>
        <dbReference type="SAM" id="SignalP"/>
    </source>
</evidence>
<sequence length="76" mass="8528">MSVLKFLSLVLICFSFQQCCYSKSNTFDVCSAWSENWRNSAELNSLVYTNVKPMGGANAGKYSKIKVNSWEACVTQ</sequence>
<feature type="signal peptide" evidence="1">
    <location>
        <begin position="1"/>
        <end position="22"/>
    </location>
</feature>
<accession>A0A820S6J2</accession>
<dbReference type="EMBL" id="CAJOAZ010032528">
    <property type="protein sequence ID" value="CAF4448224.1"/>
    <property type="molecule type" value="Genomic_DNA"/>
</dbReference>
<gene>
    <name evidence="2" type="ORF">OXD698_LOCUS54234</name>
</gene>
<proteinExistence type="predicted"/>
<keyword evidence="1" id="KW-0732">Signal</keyword>
<comment type="caution">
    <text evidence="2">The sequence shown here is derived from an EMBL/GenBank/DDBJ whole genome shotgun (WGS) entry which is preliminary data.</text>
</comment>
<feature type="non-terminal residue" evidence="2">
    <location>
        <position position="1"/>
    </location>
</feature>